<dbReference type="Proteomes" id="UP001551675">
    <property type="component" value="Unassembled WGS sequence"/>
</dbReference>
<sequence length="233" mass="24279">MKPLDLWAHELRRAGPAALAGAPALVLLMALLAILGARLGSRESTTAFMLAGALEWVIPLITGMAAASSLGRDQAVELQLTLPVGYRSTVLRRLAVMAGWTGLCAAAGSAVLAVGGWWGLVPDAPGGPAVQLTWLAPALWLAALGLLASAAFRSTVAATTTVAFVWVIELMFPGPLQASLPSRLLYLFATTRGMVPDDWTANRVVLLCSALPLVAAAWFLLGDAERVLGGETE</sequence>
<reference evidence="2 3" key="1">
    <citation type="submission" date="2024-06" db="EMBL/GenBank/DDBJ databases">
        <title>The Natural Products Discovery Center: Release of the First 8490 Sequenced Strains for Exploring Actinobacteria Biosynthetic Diversity.</title>
        <authorList>
            <person name="Kalkreuter E."/>
            <person name="Kautsar S.A."/>
            <person name="Yang D."/>
            <person name="Bader C.D."/>
            <person name="Teijaro C.N."/>
            <person name="Fluegel L."/>
            <person name="Davis C.M."/>
            <person name="Simpson J.R."/>
            <person name="Lauterbach L."/>
            <person name="Steele A.D."/>
            <person name="Gui C."/>
            <person name="Meng S."/>
            <person name="Li G."/>
            <person name="Viehrig K."/>
            <person name="Ye F."/>
            <person name="Su P."/>
            <person name="Kiefer A.F."/>
            <person name="Nichols A."/>
            <person name="Cepeda A.J."/>
            <person name="Yan W."/>
            <person name="Fan B."/>
            <person name="Jiang Y."/>
            <person name="Adhikari A."/>
            <person name="Zheng C.-J."/>
            <person name="Schuster L."/>
            <person name="Cowan T.M."/>
            <person name="Smanski M.J."/>
            <person name="Chevrette M.G."/>
            <person name="De Carvalho L.P.S."/>
            <person name="Shen B."/>
        </authorList>
    </citation>
    <scope>NUCLEOTIDE SEQUENCE [LARGE SCALE GENOMIC DNA]</scope>
    <source>
        <strain evidence="2 3">NPDC050100</strain>
    </source>
</reference>
<feature type="transmembrane region" description="Helical" evidence="1">
    <location>
        <begin position="14"/>
        <end position="35"/>
    </location>
</feature>
<feature type="transmembrane region" description="Helical" evidence="1">
    <location>
        <begin position="90"/>
        <end position="120"/>
    </location>
</feature>
<dbReference type="EMBL" id="JBFALK010000015">
    <property type="protein sequence ID" value="MEV0972222.1"/>
    <property type="molecule type" value="Genomic_DNA"/>
</dbReference>
<proteinExistence type="predicted"/>
<evidence type="ECO:0008006" key="4">
    <source>
        <dbReference type="Google" id="ProtNLM"/>
    </source>
</evidence>
<feature type="transmembrane region" description="Helical" evidence="1">
    <location>
        <begin position="201"/>
        <end position="221"/>
    </location>
</feature>
<organism evidence="2 3">
    <name type="scientific">Microtetraspora glauca</name>
    <dbReference type="NCBI Taxonomy" id="1996"/>
    <lineage>
        <taxon>Bacteria</taxon>
        <taxon>Bacillati</taxon>
        <taxon>Actinomycetota</taxon>
        <taxon>Actinomycetes</taxon>
        <taxon>Streptosporangiales</taxon>
        <taxon>Streptosporangiaceae</taxon>
        <taxon>Microtetraspora</taxon>
    </lineage>
</organism>
<protein>
    <recommendedName>
        <fullName evidence="4">ABC transporter permease</fullName>
    </recommendedName>
</protein>
<gene>
    <name evidence="2" type="ORF">AB0I59_26790</name>
</gene>
<feature type="transmembrane region" description="Helical" evidence="1">
    <location>
        <begin position="132"/>
        <end position="152"/>
    </location>
</feature>
<keyword evidence="3" id="KW-1185">Reference proteome</keyword>
<dbReference type="RefSeq" id="WP_061254616.1">
    <property type="nucleotide sequence ID" value="NZ_JBFALK010000015.1"/>
</dbReference>
<evidence type="ECO:0000313" key="3">
    <source>
        <dbReference type="Proteomes" id="UP001551675"/>
    </source>
</evidence>
<keyword evidence="1" id="KW-0812">Transmembrane</keyword>
<keyword evidence="1" id="KW-0472">Membrane</keyword>
<comment type="caution">
    <text evidence="2">The sequence shown here is derived from an EMBL/GenBank/DDBJ whole genome shotgun (WGS) entry which is preliminary data.</text>
</comment>
<feature type="transmembrane region" description="Helical" evidence="1">
    <location>
        <begin position="164"/>
        <end position="189"/>
    </location>
</feature>
<keyword evidence="1" id="KW-1133">Transmembrane helix</keyword>
<evidence type="ECO:0000256" key="1">
    <source>
        <dbReference type="SAM" id="Phobius"/>
    </source>
</evidence>
<name>A0ABV3GLP8_MICGL</name>
<evidence type="ECO:0000313" key="2">
    <source>
        <dbReference type="EMBL" id="MEV0972222.1"/>
    </source>
</evidence>
<accession>A0ABV3GLP8</accession>